<keyword evidence="3" id="KW-0560">Oxidoreductase</keyword>
<proteinExistence type="inferred from homology"/>
<evidence type="ECO:0000256" key="1">
    <source>
        <dbReference type="ARBA" id="ARBA00006484"/>
    </source>
</evidence>
<keyword evidence="5" id="KW-1185">Reference proteome</keyword>
<evidence type="ECO:0000313" key="5">
    <source>
        <dbReference type="Proteomes" id="UP001243989"/>
    </source>
</evidence>
<evidence type="ECO:0000256" key="3">
    <source>
        <dbReference type="ARBA" id="ARBA00023002"/>
    </source>
</evidence>
<dbReference type="PRINTS" id="PR00081">
    <property type="entry name" value="GDHRDH"/>
</dbReference>
<organism evidence="4 5">
    <name type="scientific">Colletotrichum phormii</name>
    <dbReference type="NCBI Taxonomy" id="359342"/>
    <lineage>
        <taxon>Eukaryota</taxon>
        <taxon>Fungi</taxon>
        <taxon>Dikarya</taxon>
        <taxon>Ascomycota</taxon>
        <taxon>Pezizomycotina</taxon>
        <taxon>Sordariomycetes</taxon>
        <taxon>Hypocreomycetidae</taxon>
        <taxon>Glomerellales</taxon>
        <taxon>Glomerellaceae</taxon>
        <taxon>Colletotrichum</taxon>
        <taxon>Colletotrichum acutatum species complex</taxon>
    </lineage>
</organism>
<dbReference type="EMBL" id="JAHMHQ010000025">
    <property type="protein sequence ID" value="KAK1624338.1"/>
    <property type="molecule type" value="Genomic_DNA"/>
</dbReference>
<dbReference type="InterPro" id="IPR036291">
    <property type="entry name" value="NAD(P)-bd_dom_sf"/>
</dbReference>
<comment type="similarity">
    <text evidence="1">Belongs to the short-chain dehydrogenases/reductases (SDR) family.</text>
</comment>
<reference evidence="4" key="1">
    <citation type="submission" date="2021-06" db="EMBL/GenBank/DDBJ databases">
        <title>Comparative genomics, transcriptomics and evolutionary studies reveal genomic signatures of adaptation to plant cell wall in hemibiotrophic fungi.</title>
        <authorList>
            <consortium name="DOE Joint Genome Institute"/>
            <person name="Baroncelli R."/>
            <person name="Diaz J.F."/>
            <person name="Benocci T."/>
            <person name="Peng M."/>
            <person name="Battaglia E."/>
            <person name="Haridas S."/>
            <person name="Andreopoulos W."/>
            <person name="Labutti K."/>
            <person name="Pangilinan J."/>
            <person name="Floch G.L."/>
            <person name="Makela M.R."/>
            <person name="Henrissat B."/>
            <person name="Grigoriev I.V."/>
            <person name="Crouch J.A."/>
            <person name="De Vries R.P."/>
            <person name="Sukno S.A."/>
            <person name="Thon M.R."/>
        </authorList>
    </citation>
    <scope>NUCLEOTIDE SEQUENCE</scope>
    <source>
        <strain evidence="4">CBS 102054</strain>
    </source>
</reference>
<protein>
    <recommendedName>
        <fullName evidence="6">L-xylo-3-hexulose reductase</fullName>
    </recommendedName>
</protein>
<dbReference type="RefSeq" id="XP_060440333.1">
    <property type="nucleotide sequence ID" value="XM_060591310.1"/>
</dbReference>
<dbReference type="Proteomes" id="UP001243989">
    <property type="component" value="Unassembled WGS sequence"/>
</dbReference>
<dbReference type="PANTHER" id="PTHR43639">
    <property type="entry name" value="OXIDOREDUCTASE, SHORT-CHAIN DEHYDROGENASE/REDUCTASE FAMILY (AFU_ORTHOLOGUE AFUA_5G02870)"/>
    <property type="match status" value="1"/>
</dbReference>
<dbReference type="GeneID" id="85476172"/>
<comment type="caution">
    <text evidence="4">The sequence shown here is derived from an EMBL/GenBank/DDBJ whole genome shotgun (WGS) entry which is preliminary data.</text>
</comment>
<accession>A0AAI9ZGU4</accession>
<dbReference type="PANTHER" id="PTHR43639:SF1">
    <property type="entry name" value="SHORT-CHAIN DEHYDROGENASE_REDUCTASE FAMILY PROTEIN"/>
    <property type="match status" value="1"/>
</dbReference>
<evidence type="ECO:0008006" key="6">
    <source>
        <dbReference type="Google" id="ProtNLM"/>
    </source>
</evidence>
<dbReference type="InterPro" id="IPR002347">
    <property type="entry name" value="SDR_fam"/>
</dbReference>
<dbReference type="GO" id="GO:0016491">
    <property type="term" value="F:oxidoreductase activity"/>
    <property type="evidence" value="ECO:0007669"/>
    <property type="project" value="UniProtKB-KW"/>
</dbReference>
<evidence type="ECO:0000313" key="4">
    <source>
        <dbReference type="EMBL" id="KAK1624338.1"/>
    </source>
</evidence>
<dbReference type="Pfam" id="PF00106">
    <property type="entry name" value="adh_short"/>
    <property type="match status" value="1"/>
</dbReference>
<dbReference type="SUPFAM" id="SSF51735">
    <property type="entry name" value="NAD(P)-binding Rossmann-fold domains"/>
    <property type="match status" value="1"/>
</dbReference>
<dbReference type="Gene3D" id="3.40.50.720">
    <property type="entry name" value="NAD(P)-binding Rossmann-like Domain"/>
    <property type="match status" value="1"/>
</dbReference>
<evidence type="ECO:0000256" key="2">
    <source>
        <dbReference type="ARBA" id="ARBA00022857"/>
    </source>
</evidence>
<dbReference type="AlphaFoldDB" id="A0AAI9ZGU4"/>
<sequence length="174" mass="18215">MEAIASRKRINPSKDAAPNALAGKVALVMGSSSGIGAAIVRELSARGASVVINYGWPDLERTVNDPWKSLKSPWIAVEGDISTTSGPSHLVQAAVDKFGKLDIIVNNAAKATLAKVEDTNVDLWDASMTTNVRGPFLECQAALPHLPTKSEGGGGRIINITSAVSTDPEVQQLA</sequence>
<name>A0AAI9ZGU4_9PEZI</name>
<keyword evidence="2" id="KW-0521">NADP</keyword>
<gene>
    <name evidence="4" type="ORF">BDP81DRAFT_438290</name>
</gene>